<protein>
    <submittedName>
        <fullName evidence="3">Long-chain-fatty-acid--CoA ligase</fullName>
        <ecNumber evidence="3">6.2.1.3</ecNumber>
    </submittedName>
</protein>
<dbReference type="InterPro" id="IPR042099">
    <property type="entry name" value="ANL_N_sf"/>
</dbReference>
<dbReference type="InterPro" id="IPR000873">
    <property type="entry name" value="AMP-dep_synth/lig_dom"/>
</dbReference>
<dbReference type="PANTHER" id="PTHR43767:SF1">
    <property type="entry name" value="NONRIBOSOMAL PEPTIDE SYNTHASE PES1 (EUROFUNG)-RELATED"/>
    <property type="match status" value="1"/>
</dbReference>
<keyword evidence="3" id="KW-0436">Ligase</keyword>
<dbReference type="InterPro" id="IPR025110">
    <property type="entry name" value="AMP-bd_C"/>
</dbReference>
<dbReference type="InterPro" id="IPR050237">
    <property type="entry name" value="ATP-dep_AMP-bd_enzyme"/>
</dbReference>
<dbReference type="Pfam" id="PF13193">
    <property type="entry name" value="AMP-binding_C"/>
    <property type="match status" value="1"/>
</dbReference>
<name>A0A6J4M8Q0_9ACTN</name>
<sequence>MVGNLAELVRAAARRSPDRPALKTGSGATSWGELDAQVDAAAAALRGLGLAPGDRVALSLDNTPDFPVAYFGVLRAGLVAVPLNPGATAQELRWTLGDSGARAVVVRPAGRDLLAPLTGELAALEHVLVAGQDGDWPALLARSAGGPVEHVGEGEELAVLLYTSGTSGRPKGAMLPHRALLANLDQTARIEPPVMTADDVVLLVLPLFHVYGLNAVLGALALHGATGVLVERFDPVDTLAELRRSGVTNVVGAPPMYVAWSMLPDLAAAFTGVRLALSGAAPLPPSVLRRVREATGRDVFEGYGLTETAPVLTSTLMSERVQPGSIGRPVPGVELRLVDERGRPVEEGDPGEIVVRGPNVFAGYWPDGADGPDADGWFATGDVAYLDADGDLHLVDRRQELVLVSGFNVYPREVEDVLVTHPEVQEAAVIGVPHPYTGEAVKALVVRTPGSRLTAADVVAHAARSLARFKCPTAVEFVPELPHGATGKVRKGRLREGLV</sequence>
<dbReference type="Pfam" id="PF00501">
    <property type="entry name" value="AMP-binding"/>
    <property type="match status" value="1"/>
</dbReference>
<organism evidence="3">
    <name type="scientific">uncultured Frankineae bacterium</name>
    <dbReference type="NCBI Taxonomy" id="437475"/>
    <lineage>
        <taxon>Bacteria</taxon>
        <taxon>Bacillati</taxon>
        <taxon>Actinomycetota</taxon>
        <taxon>Actinomycetes</taxon>
        <taxon>Frankiales</taxon>
        <taxon>environmental samples</taxon>
    </lineage>
</organism>
<dbReference type="PANTHER" id="PTHR43767">
    <property type="entry name" value="LONG-CHAIN-FATTY-ACID--COA LIGASE"/>
    <property type="match status" value="1"/>
</dbReference>
<reference evidence="3" key="1">
    <citation type="submission" date="2020-02" db="EMBL/GenBank/DDBJ databases">
        <authorList>
            <person name="Meier V. D."/>
        </authorList>
    </citation>
    <scope>NUCLEOTIDE SEQUENCE</scope>
    <source>
        <strain evidence="3">AVDCRST_MAG07</strain>
    </source>
</reference>
<evidence type="ECO:0000259" key="1">
    <source>
        <dbReference type="Pfam" id="PF00501"/>
    </source>
</evidence>
<dbReference type="EC" id="6.2.1.3" evidence="3"/>
<accession>A0A6J4M8Q0</accession>
<dbReference type="PROSITE" id="PS00455">
    <property type="entry name" value="AMP_BINDING"/>
    <property type="match status" value="1"/>
</dbReference>
<dbReference type="GO" id="GO:0004467">
    <property type="term" value="F:long-chain fatty acid-CoA ligase activity"/>
    <property type="evidence" value="ECO:0007669"/>
    <property type="project" value="UniProtKB-EC"/>
</dbReference>
<gene>
    <name evidence="3" type="ORF">AVDCRST_MAG07-3209</name>
</gene>
<proteinExistence type="predicted"/>
<dbReference type="AlphaFoldDB" id="A0A6J4M8Q0"/>
<evidence type="ECO:0000313" key="3">
    <source>
        <dbReference type="EMBL" id="CAA9351436.1"/>
    </source>
</evidence>
<dbReference type="SUPFAM" id="SSF56801">
    <property type="entry name" value="Acetyl-CoA synthetase-like"/>
    <property type="match status" value="1"/>
</dbReference>
<evidence type="ECO:0000259" key="2">
    <source>
        <dbReference type="Pfam" id="PF13193"/>
    </source>
</evidence>
<feature type="domain" description="AMP-dependent synthetase/ligase" evidence="1">
    <location>
        <begin position="10"/>
        <end position="365"/>
    </location>
</feature>
<dbReference type="EMBL" id="CADCUB010000144">
    <property type="protein sequence ID" value="CAA9351436.1"/>
    <property type="molecule type" value="Genomic_DNA"/>
</dbReference>
<dbReference type="InterPro" id="IPR020845">
    <property type="entry name" value="AMP-binding_CS"/>
</dbReference>
<dbReference type="InterPro" id="IPR045851">
    <property type="entry name" value="AMP-bd_C_sf"/>
</dbReference>
<feature type="domain" description="AMP-binding enzyme C-terminal" evidence="2">
    <location>
        <begin position="413"/>
        <end position="488"/>
    </location>
</feature>
<dbReference type="Gene3D" id="3.40.50.12780">
    <property type="entry name" value="N-terminal domain of ligase-like"/>
    <property type="match status" value="1"/>
</dbReference>
<dbReference type="Gene3D" id="3.30.300.30">
    <property type="match status" value="1"/>
</dbReference>